<feature type="transmembrane region" description="Helical" evidence="1">
    <location>
        <begin position="133"/>
        <end position="157"/>
    </location>
</feature>
<dbReference type="PANTHER" id="PTHR37305">
    <property type="entry name" value="INTEGRAL MEMBRANE PROTEIN-RELATED"/>
    <property type="match status" value="1"/>
</dbReference>
<name>A0A323TK17_9BACI</name>
<dbReference type="Proteomes" id="UP000248214">
    <property type="component" value="Unassembled WGS sequence"/>
</dbReference>
<keyword evidence="1" id="KW-0812">Transmembrane</keyword>
<gene>
    <name evidence="2" type="ORF">CR194_04510</name>
</gene>
<accession>A0A323TK17</accession>
<feature type="transmembrane region" description="Helical" evidence="1">
    <location>
        <begin position="169"/>
        <end position="191"/>
    </location>
</feature>
<dbReference type="OrthoDB" id="9781996at2"/>
<organism evidence="2 3">
    <name type="scientific">Salipaludibacillus keqinensis</name>
    <dbReference type="NCBI Taxonomy" id="2045207"/>
    <lineage>
        <taxon>Bacteria</taxon>
        <taxon>Bacillati</taxon>
        <taxon>Bacillota</taxon>
        <taxon>Bacilli</taxon>
        <taxon>Bacillales</taxon>
        <taxon>Bacillaceae</taxon>
    </lineage>
</organism>
<keyword evidence="1" id="KW-0472">Membrane</keyword>
<evidence type="ECO:0008006" key="4">
    <source>
        <dbReference type="Google" id="ProtNLM"/>
    </source>
</evidence>
<dbReference type="EMBL" id="PDOD01000001">
    <property type="protein sequence ID" value="PYZ95341.1"/>
    <property type="molecule type" value="Genomic_DNA"/>
</dbReference>
<evidence type="ECO:0000313" key="2">
    <source>
        <dbReference type="EMBL" id="PYZ95341.1"/>
    </source>
</evidence>
<feature type="transmembrane region" description="Helical" evidence="1">
    <location>
        <begin position="18"/>
        <end position="39"/>
    </location>
</feature>
<dbReference type="Pfam" id="PF12730">
    <property type="entry name" value="ABC2_membrane_4"/>
    <property type="match status" value="1"/>
</dbReference>
<evidence type="ECO:0000256" key="1">
    <source>
        <dbReference type="SAM" id="Phobius"/>
    </source>
</evidence>
<keyword evidence="1" id="KW-1133">Transmembrane helix</keyword>
<dbReference type="PANTHER" id="PTHR37305:SF1">
    <property type="entry name" value="MEMBRANE PROTEIN"/>
    <property type="match status" value="1"/>
</dbReference>
<protein>
    <recommendedName>
        <fullName evidence="4">Lantibiotic ABC transporter permease</fullName>
    </recommendedName>
</protein>
<reference evidence="2 3" key="1">
    <citation type="submission" date="2017-10" db="EMBL/GenBank/DDBJ databases">
        <title>Bacillus sp. nov., a halophilic bacterium isolated from a Keqin Lake.</title>
        <authorList>
            <person name="Wang H."/>
        </authorList>
    </citation>
    <scope>NUCLEOTIDE SEQUENCE [LARGE SCALE GENOMIC DNA]</scope>
    <source>
        <strain evidence="2 3">KQ-12</strain>
    </source>
</reference>
<proteinExistence type="predicted"/>
<sequence length="246" mass="26964">MFSNVLKSEWLKLKHSKVVFIVLASPVLATIIGLFSTMHVPEHQWLGTITTMILAHSAIFLPLLTGVFAALICRHEHSGGSWKQVLTLPVSRLQIYFAKFIVILFLLTLTQTAFLIATWVAGTLKGFSDPFPFVNVLMSVGVGWLACLPLIALQLWLATMLTSFAGPSVVNVMLTFPAVIIANSPLFGPLYPWAHPLLGMTQALSYSLGGDAGFLDSAVTFYVVMISSLALFTVVGSVHFQRREWV</sequence>
<dbReference type="CDD" id="cd21809">
    <property type="entry name" value="ABC-2_lan_permease-like"/>
    <property type="match status" value="1"/>
</dbReference>
<comment type="caution">
    <text evidence="2">The sequence shown here is derived from an EMBL/GenBank/DDBJ whole genome shotgun (WGS) entry which is preliminary data.</text>
</comment>
<evidence type="ECO:0000313" key="3">
    <source>
        <dbReference type="Proteomes" id="UP000248214"/>
    </source>
</evidence>
<feature type="transmembrane region" description="Helical" evidence="1">
    <location>
        <begin position="219"/>
        <end position="240"/>
    </location>
</feature>
<feature type="transmembrane region" description="Helical" evidence="1">
    <location>
        <begin position="45"/>
        <end position="72"/>
    </location>
</feature>
<feature type="transmembrane region" description="Helical" evidence="1">
    <location>
        <begin position="93"/>
        <end position="121"/>
    </location>
</feature>
<keyword evidence="3" id="KW-1185">Reference proteome</keyword>
<dbReference type="AlphaFoldDB" id="A0A323TK17"/>